<evidence type="ECO:0000259" key="5">
    <source>
        <dbReference type="Pfam" id="PF00501"/>
    </source>
</evidence>
<dbReference type="InterPro" id="IPR042099">
    <property type="entry name" value="ANL_N_sf"/>
</dbReference>
<sequence>MLGQMIKKPLLISGLIEHAVRFHGDTDVISVETTGGIERTHWEKIGINARRLASTLGKLGVEPGDRCGTIAWNNRRHLEIYFGVSGGGMVCHTLNPRLAPETLVYVINHAKDKILFVDRTFLPLVANLAPKLETVRRVVVLGPRDAEVGAMLEGLMFYDELLEAGDEAFKWPELDEMTASSLCYTSGTTGHPKGVVYSHRSTVLHSLVGCGPDAINIAARDTVMPVVPMFHVNAWGVPYIAAMQGARLVLPGPQLDGPSLAQLIDTEQVTLALGVPTIWMGLLAALRDGSATAASMKRTIVGGSALPPSMIAAFQDEFGIELIHAWGMTETSPLGTLNQLKSKHVGMDSAQLVELRKGQGRPPYGVELRIVGEDNMPLANDGLTQGRLQIRGHWIVDTYFGMDAPALTPDGWFDTGDIASLDAEGYLVIKDRAKDVIKSGGEWIASVELENIAIAHPGIANAAVIAAQHEKWDERPVVVAVKSPGSELDAAGLLAWFDGKVPAWQKPDAAFFVDALPVSGTGKVLKKELREIYGAVLTGNPASCEA</sequence>
<dbReference type="PANTHER" id="PTHR43859">
    <property type="entry name" value="ACYL-ACTIVATING ENZYME"/>
    <property type="match status" value="1"/>
</dbReference>
<dbReference type="GO" id="GO:0006631">
    <property type="term" value="P:fatty acid metabolic process"/>
    <property type="evidence" value="ECO:0007669"/>
    <property type="project" value="UniProtKB-KW"/>
</dbReference>
<keyword evidence="2 7" id="KW-0436">Ligase</keyword>
<dbReference type="InterPro" id="IPR020845">
    <property type="entry name" value="AMP-binding_CS"/>
</dbReference>
<reference evidence="7 8" key="1">
    <citation type="journal article" date="2018" name="Plant Biotechnol. Rep.">
        <title>Diversity and antifungal activity of endophytic bacteria associated with Panax ginseng seedlings.</title>
        <authorList>
            <person name="Park J.M."/>
            <person name="Hong C.E."/>
            <person name="Jo S.H."/>
        </authorList>
    </citation>
    <scope>NUCLEOTIDE SEQUENCE [LARGE SCALE GENOMIC DNA]</scope>
    <source>
        <strain evidence="7 8">PgKB38</strain>
    </source>
</reference>
<dbReference type="SUPFAM" id="SSF56801">
    <property type="entry name" value="Acetyl-CoA synthetase-like"/>
    <property type="match status" value="1"/>
</dbReference>
<dbReference type="Pfam" id="PF13193">
    <property type="entry name" value="AMP-binding_C"/>
    <property type="match status" value="1"/>
</dbReference>
<comment type="caution">
    <text evidence="7">The sequence shown here is derived from an EMBL/GenBank/DDBJ whole genome shotgun (WGS) entry which is preliminary data.</text>
</comment>
<evidence type="ECO:0000313" key="8">
    <source>
        <dbReference type="Proteomes" id="UP000323425"/>
    </source>
</evidence>
<evidence type="ECO:0000256" key="3">
    <source>
        <dbReference type="ARBA" id="ARBA00022832"/>
    </source>
</evidence>
<accession>A0A5M9J2T4</accession>
<evidence type="ECO:0000256" key="2">
    <source>
        <dbReference type="ARBA" id="ARBA00022598"/>
    </source>
</evidence>
<feature type="domain" description="AMP-dependent synthetase/ligase" evidence="5">
    <location>
        <begin position="26"/>
        <end position="400"/>
    </location>
</feature>
<name>A0A5M9J2T4_9PSED</name>
<feature type="domain" description="AMP-binding enzyme C-terminal" evidence="6">
    <location>
        <begin position="448"/>
        <end position="523"/>
    </location>
</feature>
<dbReference type="InterPro" id="IPR045851">
    <property type="entry name" value="AMP-bd_C_sf"/>
</dbReference>
<dbReference type="Pfam" id="PF00501">
    <property type="entry name" value="AMP-binding"/>
    <property type="match status" value="1"/>
</dbReference>
<dbReference type="PANTHER" id="PTHR43859:SF4">
    <property type="entry name" value="BUTANOATE--COA LIGASE AAE1-RELATED"/>
    <property type="match status" value="1"/>
</dbReference>
<evidence type="ECO:0000313" key="7">
    <source>
        <dbReference type="EMBL" id="KAA8562810.1"/>
    </source>
</evidence>
<evidence type="ECO:0000259" key="6">
    <source>
        <dbReference type="Pfam" id="PF13193"/>
    </source>
</evidence>
<dbReference type="InterPro" id="IPR000873">
    <property type="entry name" value="AMP-dep_synth/lig_dom"/>
</dbReference>
<dbReference type="Gene3D" id="3.30.300.30">
    <property type="match status" value="1"/>
</dbReference>
<dbReference type="Proteomes" id="UP000323425">
    <property type="component" value="Unassembled WGS sequence"/>
</dbReference>
<keyword evidence="3" id="KW-0276">Fatty acid metabolism</keyword>
<comment type="similarity">
    <text evidence="1">Belongs to the ATP-dependent AMP-binding enzyme family.</text>
</comment>
<dbReference type="AlphaFoldDB" id="A0A5M9J2T4"/>
<organism evidence="7 8">
    <name type="scientific">Pseudomonas extremaustralis</name>
    <dbReference type="NCBI Taxonomy" id="359110"/>
    <lineage>
        <taxon>Bacteria</taxon>
        <taxon>Pseudomonadati</taxon>
        <taxon>Pseudomonadota</taxon>
        <taxon>Gammaproteobacteria</taxon>
        <taxon>Pseudomonadales</taxon>
        <taxon>Pseudomonadaceae</taxon>
        <taxon>Pseudomonas</taxon>
    </lineage>
</organism>
<dbReference type="RefSeq" id="WP_150294365.1">
    <property type="nucleotide sequence ID" value="NZ_VTFH01000001.1"/>
</dbReference>
<dbReference type="InterPro" id="IPR025110">
    <property type="entry name" value="AMP-bd_C"/>
</dbReference>
<dbReference type="GO" id="GO:0016874">
    <property type="term" value="F:ligase activity"/>
    <property type="evidence" value="ECO:0007669"/>
    <property type="project" value="UniProtKB-KW"/>
</dbReference>
<keyword evidence="4" id="KW-0443">Lipid metabolism</keyword>
<gene>
    <name evidence="7" type="primary">dmdB</name>
    <name evidence="7" type="ORF">FX985_02876</name>
</gene>
<dbReference type="Gene3D" id="3.40.50.12780">
    <property type="entry name" value="N-terminal domain of ligase-like"/>
    <property type="match status" value="1"/>
</dbReference>
<proteinExistence type="inferred from homology"/>
<evidence type="ECO:0000256" key="4">
    <source>
        <dbReference type="ARBA" id="ARBA00023098"/>
    </source>
</evidence>
<dbReference type="PROSITE" id="PS00455">
    <property type="entry name" value="AMP_BINDING"/>
    <property type="match status" value="1"/>
</dbReference>
<dbReference type="EMBL" id="VTFH01000001">
    <property type="protein sequence ID" value="KAA8562810.1"/>
    <property type="molecule type" value="Genomic_DNA"/>
</dbReference>
<protein>
    <submittedName>
        <fullName evidence="7">3-methylmercaptopropionyl-CoA ligase</fullName>
        <ecNumber evidence="7">6.2.1.44</ecNumber>
    </submittedName>
</protein>
<dbReference type="CDD" id="cd12119">
    <property type="entry name" value="ttLC_FACS_AlkK_like"/>
    <property type="match status" value="1"/>
</dbReference>
<evidence type="ECO:0000256" key="1">
    <source>
        <dbReference type="ARBA" id="ARBA00006432"/>
    </source>
</evidence>
<dbReference type="NCBIfam" id="NF004837">
    <property type="entry name" value="PRK06187.1"/>
    <property type="match status" value="1"/>
</dbReference>
<dbReference type="EC" id="6.2.1.44" evidence="7"/>